<dbReference type="Pfam" id="PF00498">
    <property type="entry name" value="FHA"/>
    <property type="match status" value="1"/>
</dbReference>
<dbReference type="InterPro" id="IPR000253">
    <property type="entry name" value="FHA_dom"/>
</dbReference>
<evidence type="ECO:0000313" key="2">
    <source>
        <dbReference type="EMBL" id="KAL2613642.1"/>
    </source>
</evidence>
<proteinExistence type="predicted"/>
<name>A0ABD1XXF7_9MARC</name>
<dbReference type="InterPro" id="IPR008984">
    <property type="entry name" value="SMAD_FHA_dom_sf"/>
</dbReference>
<dbReference type="InterPro" id="IPR050923">
    <property type="entry name" value="Cell_Proc_Reg/RNA_Proc"/>
</dbReference>
<dbReference type="Proteomes" id="UP001605036">
    <property type="component" value="Unassembled WGS sequence"/>
</dbReference>
<dbReference type="EMBL" id="JBHFFA010000007">
    <property type="protein sequence ID" value="KAL2613642.1"/>
    <property type="molecule type" value="Genomic_DNA"/>
</dbReference>
<evidence type="ECO:0000313" key="3">
    <source>
        <dbReference type="Proteomes" id="UP001605036"/>
    </source>
</evidence>
<dbReference type="CDD" id="cd00060">
    <property type="entry name" value="FHA"/>
    <property type="match status" value="1"/>
</dbReference>
<accession>A0ABD1XXF7</accession>
<sequence length="242" mass="26470">MAPGTISLTVVSGALSGAVGVFDVKTRITIGRYLRNKFPIKSDTVSSKHAVITHADGRWFIDDCDSSNGTLVNGVKVIPGDPFELKDGDMVLMGGGSDNLVRVHIETIEAVDLQIQNDVQVKKPALSTSKQSSDRACGQNLTLKQWMEQEKERVAAMDNELVQGIFRDLAETSEYLPCSFGECIGTEAAREVLHEGLIKSTRKVNSHKANCRWIKNAETPTTVLHPFTWSNCAPILTSLSRL</sequence>
<protein>
    <recommendedName>
        <fullName evidence="1">FHA domain-containing protein</fullName>
    </recommendedName>
</protein>
<comment type="caution">
    <text evidence="2">The sequence shown here is derived from an EMBL/GenBank/DDBJ whole genome shotgun (WGS) entry which is preliminary data.</text>
</comment>
<dbReference type="PANTHER" id="PTHR23308">
    <property type="entry name" value="NUCLEAR INHIBITOR OF PROTEIN PHOSPHATASE-1"/>
    <property type="match status" value="1"/>
</dbReference>
<gene>
    <name evidence="2" type="ORF">R1flu_025334</name>
</gene>
<dbReference type="PROSITE" id="PS50006">
    <property type="entry name" value="FHA_DOMAIN"/>
    <property type="match status" value="1"/>
</dbReference>
<reference evidence="2 3" key="1">
    <citation type="submission" date="2024-09" db="EMBL/GenBank/DDBJ databases">
        <title>Chromosome-scale assembly of Riccia fluitans.</title>
        <authorList>
            <person name="Paukszto L."/>
            <person name="Sawicki J."/>
            <person name="Karawczyk K."/>
            <person name="Piernik-Szablinska J."/>
            <person name="Szczecinska M."/>
            <person name="Mazdziarz M."/>
        </authorList>
    </citation>
    <scope>NUCLEOTIDE SEQUENCE [LARGE SCALE GENOMIC DNA]</scope>
    <source>
        <strain evidence="2">Rf_01</strain>
        <tissue evidence="2">Aerial parts of the thallus</tissue>
    </source>
</reference>
<evidence type="ECO:0000259" key="1">
    <source>
        <dbReference type="PROSITE" id="PS50006"/>
    </source>
</evidence>
<dbReference type="SMART" id="SM00240">
    <property type="entry name" value="FHA"/>
    <property type="match status" value="1"/>
</dbReference>
<dbReference type="Gene3D" id="2.60.200.20">
    <property type="match status" value="1"/>
</dbReference>
<dbReference type="AlphaFoldDB" id="A0ABD1XXF7"/>
<organism evidence="2 3">
    <name type="scientific">Riccia fluitans</name>
    <dbReference type="NCBI Taxonomy" id="41844"/>
    <lineage>
        <taxon>Eukaryota</taxon>
        <taxon>Viridiplantae</taxon>
        <taxon>Streptophyta</taxon>
        <taxon>Embryophyta</taxon>
        <taxon>Marchantiophyta</taxon>
        <taxon>Marchantiopsida</taxon>
        <taxon>Marchantiidae</taxon>
        <taxon>Marchantiales</taxon>
        <taxon>Ricciaceae</taxon>
        <taxon>Riccia</taxon>
    </lineage>
</organism>
<keyword evidence="3" id="KW-1185">Reference proteome</keyword>
<feature type="domain" description="FHA" evidence="1">
    <location>
        <begin position="28"/>
        <end position="77"/>
    </location>
</feature>
<dbReference type="SUPFAM" id="SSF49879">
    <property type="entry name" value="SMAD/FHA domain"/>
    <property type="match status" value="1"/>
</dbReference>